<proteinExistence type="predicted"/>
<feature type="transmembrane region" description="Helical" evidence="1">
    <location>
        <begin position="126"/>
        <end position="148"/>
    </location>
</feature>
<keyword evidence="1" id="KW-0812">Transmembrane</keyword>
<geneLocation type="mitochondrion" evidence="2"/>
<reference evidence="2" key="1">
    <citation type="submission" date="2016-12" db="EMBL/GenBank/DDBJ databases">
        <title>Partial mitochondrial genome of Hishimonoides recurvatis (Hemiptera: Cicadellidae).</title>
        <authorList>
            <person name="Du Y."/>
            <person name="Dai W."/>
        </authorList>
    </citation>
    <scope>NUCLEOTIDE SEQUENCE</scope>
</reference>
<keyword evidence="1" id="KW-0472">Membrane</keyword>
<name>A0A499P3A6_9HEMI</name>
<keyword evidence="1" id="KW-1133">Transmembrane helix</keyword>
<organism evidence="2">
    <name type="scientific">Hishimonoides recurvatis</name>
    <dbReference type="NCBI Taxonomy" id="1970786"/>
    <lineage>
        <taxon>Eukaryota</taxon>
        <taxon>Metazoa</taxon>
        <taxon>Ecdysozoa</taxon>
        <taxon>Arthropoda</taxon>
        <taxon>Hexapoda</taxon>
        <taxon>Insecta</taxon>
        <taxon>Pterygota</taxon>
        <taxon>Neoptera</taxon>
        <taxon>Paraneoptera</taxon>
        <taxon>Hemiptera</taxon>
        <taxon>Auchenorrhyncha</taxon>
        <taxon>Membracoidea</taxon>
        <taxon>Cicadellidae</taxon>
        <taxon>Deltocephalinae</taxon>
        <taxon>Hishimonoides</taxon>
    </lineage>
</organism>
<evidence type="ECO:0000256" key="1">
    <source>
        <dbReference type="SAM" id="Phobius"/>
    </source>
</evidence>
<gene>
    <name evidence="2" type="primary">ND6</name>
</gene>
<protein>
    <submittedName>
        <fullName evidence="2">NADH dehydrogenase subunit 6</fullName>
    </submittedName>
</protein>
<feature type="transmembrane region" description="Helical" evidence="1">
    <location>
        <begin position="81"/>
        <end position="98"/>
    </location>
</feature>
<sequence length="160" mass="18708">MKMMVMKMMMYISTMILMLKTPMSMGVMLLIQTMMCTIIMTTISTTSWMPMIMFLMLIGGLMILFMYMSSIASNEKFSPNIFAFLTMLILILPFENMLTEELMQDKLESIIVKESMSMMKIYNVKTMMITVMLFLYLLLCMIAVMKILKIYKGPLRSKYE</sequence>
<dbReference type="AlphaFoldDB" id="A0A499P3A6"/>
<evidence type="ECO:0000313" key="2">
    <source>
        <dbReference type="EMBL" id="ARA91005.1"/>
    </source>
</evidence>
<accession>A0A499P3A6</accession>
<keyword evidence="2" id="KW-0496">Mitochondrion</keyword>
<dbReference type="EMBL" id="KY364883">
    <property type="protein sequence ID" value="ARA91005.1"/>
    <property type="molecule type" value="Genomic_DNA"/>
</dbReference>
<feature type="transmembrane region" description="Helical" evidence="1">
    <location>
        <begin position="51"/>
        <end position="69"/>
    </location>
</feature>